<keyword evidence="2" id="KW-1185">Reference proteome</keyword>
<evidence type="ECO:0000313" key="1">
    <source>
        <dbReference type="EMBL" id="GAB61540.1"/>
    </source>
</evidence>
<sequence>MDNSQSIDLMLWNSFMGKAYSLSDCFKENGIGVLARACRNAGFDITIEDPAQIEFYTSFTKMI</sequence>
<organism evidence="1 2">
    <name type="scientific">Candidatus Jettenia caeni</name>
    <dbReference type="NCBI Taxonomy" id="247490"/>
    <lineage>
        <taxon>Bacteria</taxon>
        <taxon>Pseudomonadati</taxon>
        <taxon>Planctomycetota</taxon>
        <taxon>Candidatus Brocadiia</taxon>
        <taxon>Candidatus Brocadiales</taxon>
        <taxon>Candidatus Brocadiaceae</taxon>
        <taxon>Candidatus Jettenia</taxon>
    </lineage>
</organism>
<name>I3IIJ5_9BACT</name>
<reference evidence="1 2" key="1">
    <citation type="journal article" date="2012" name="FEBS Lett.">
        <title>Anammox organism KSU-1 expresses a NirK-type copper-containing nitrite reductase instead of a NirS-type with cytochrome cd1.</title>
        <authorList>
            <person name="Hira D."/>
            <person name="Toh H."/>
            <person name="Migita C.T."/>
            <person name="Okubo H."/>
            <person name="Nishiyama T."/>
            <person name="Hattori M."/>
            <person name="Furukawa K."/>
            <person name="Fujii T."/>
        </authorList>
    </citation>
    <scope>NUCLEOTIDE SEQUENCE [LARGE SCALE GENOMIC DNA]</scope>
</reference>
<dbReference type="Proteomes" id="UP000002985">
    <property type="component" value="Unassembled WGS sequence"/>
</dbReference>
<dbReference type="STRING" id="247490.KSU1_B0683"/>
<evidence type="ECO:0000313" key="2">
    <source>
        <dbReference type="Proteomes" id="UP000002985"/>
    </source>
</evidence>
<accession>I3IIJ5</accession>
<dbReference type="AlphaFoldDB" id="I3IIJ5"/>
<comment type="caution">
    <text evidence="1">The sequence shown here is derived from an EMBL/GenBank/DDBJ whole genome shotgun (WGS) entry which is preliminary data.</text>
</comment>
<dbReference type="EMBL" id="BAFH01000002">
    <property type="protein sequence ID" value="GAB61540.1"/>
    <property type="molecule type" value="Genomic_DNA"/>
</dbReference>
<proteinExistence type="predicted"/>
<dbReference type="eggNOG" id="COG1032">
    <property type="taxonomic scope" value="Bacteria"/>
</dbReference>
<protein>
    <submittedName>
        <fullName evidence="1">Uncharacterized protein</fullName>
    </submittedName>
</protein>
<gene>
    <name evidence="1" type="ORF">KSU1_B0683</name>
</gene>